<organism evidence="2 3">
    <name type="scientific">Thlaspi arvense</name>
    <name type="common">Field penny-cress</name>
    <dbReference type="NCBI Taxonomy" id="13288"/>
    <lineage>
        <taxon>Eukaryota</taxon>
        <taxon>Viridiplantae</taxon>
        <taxon>Streptophyta</taxon>
        <taxon>Embryophyta</taxon>
        <taxon>Tracheophyta</taxon>
        <taxon>Spermatophyta</taxon>
        <taxon>Magnoliopsida</taxon>
        <taxon>eudicotyledons</taxon>
        <taxon>Gunneridae</taxon>
        <taxon>Pentapetalae</taxon>
        <taxon>rosids</taxon>
        <taxon>malvids</taxon>
        <taxon>Brassicales</taxon>
        <taxon>Brassicaceae</taxon>
        <taxon>Thlaspideae</taxon>
        <taxon>Thlaspi</taxon>
    </lineage>
</organism>
<dbReference type="AlphaFoldDB" id="A0AAU9SM08"/>
<dbReference type="InterPro" id="IPR057228">
    <property type="entry name" value="DUF7906"/>
</dbReference>
<gene>
    <name evidence="2" type="ORF">TAV2_LOCUS21395</name>
</gene>
<keyword evidence="3" id="KW-1185">Reference proteome</keyword>
<proteinExistence type="predicted"/>
<sequence length="126" mass="13536">MANAEWFNACQDALNKLEQLSHGKDAAELIQSKLLQGKNEDIKISLEKSLRAGDTSSLNAECLTDIWIGKGRWAFIDLTAGPFSWGPSVGGEGVRTELSLPNVGKTIGAVAGTIPNKVFWIVAPKL</sequence>
<dbReference type="PANTHER" id="PTHR31515:SF2">
    <property type="entry name" value="TRANSMEMBRANE PROTEIN"/>
    <property type="match status" value="1"/>
</dbReference>
<dbReference type="Pfam" id="PF25483">
    <property type="entry name" value="DUF7906"/>
    <property type="match status" value="1"/>
</dbReference>
<reference evidence="2 3" key="1">
    <citation type="submission" date="2022-03" db="EMBL/GenBank/DDBJ databases">
        <authorList>
            <person name="Nunn A."/>
            <person name="Chopra R."/>
            <person name="Nunn A."/>
            <person name="Contreras Garrido A."/>
        </authorList>
    </citation>
    <scope>NUCLEOTIDE SEQUENCE [LARGE SCALE GENOMIC DNA]</scope>
</reference>
<dbReference type="Proteomes" id="UP000836841">
    <property type="component" value="Chromosome 6"/>
</dbReference>
<feature type="domain" description="DUF7906" evidence="1">
    <location>
        <begin position="51"/>
        <end position="101"/>
    </location>
</feature>
<dbReference type="PANTHER" id="PTHR31515">
    <property type="entry name" value="TRANSMEMBRANE PROTEIN-RELATED"/>
    <property type="match status" value="1"/>
</dbReference>
<evidence type="ECO:0000259" key="1">
    <source>
        <dbReference type="Pfam" id="PF25483"/>
    </source>
</evidence>
<evidence type="ECO:0000313" key="3">
    <source>
        <dbReference type="Proteomes" id="UP000836841"/>
    </source>
</evidence>
<dbReference type="EMBL" id="OU466862">
    <property type="protein sequence ID" value="CAH2069565.1"/>
    <property type="molecule type" value="Genomic_DNA"/>
</dbReference>
<name>A0AAU9SM08_THLAR</name>
<evidence type="ECO:0000313" key="2">
    <source>
        <dbReference type="EMBL" id="CAH2069565.1"/>
    </source>
</evidence>
<protein>
    <recommendedName>
        <fullName evidence="1">DUF7906 domain-containing protein</fullName>
    </recommendedName>
</protein>
<accession>A0AAU9SM08</accession>